<dbReference type="EMBL" id="OX459119">
    <property type="protein sequence ID" value="CAI9094716.1"/>
    <property type="molecule type" value="Genomic_DNA"/>
</dbReference>
<feature type="compositionally biased region" description="Basic residues" evidence="2">
    <location>
        <begin position="203"/>
        <end position="213"/>
    </location>
</feature>
<accession>A0AAV1CH86</accession>
<reference evidence="3" key="1">
    <citation type="submission" date="2023-03" db="EMBL/GenBank/DDBJ databases">
        <authorList>
            <person name="Julca I."/>
        </authorList>
    </citation>
    <scope>NUCLEOTIDE SEQUENCE</scope>
</reference>
<name>A0AAV1CH86_OLDCO</name>
<protein>
    <submittedName>
        <fullName evidence="3">OLC1v1030503C1</fullName>
    </submittedName>
</protein>
<keyword evidence="1" id="KW-0175">Coiled coil</keyword>
<feature type="coiled-coil region" evidence="1">
    <location>
        <begin position="451"/>
        <end position="513"/>
    </location>
</feature>
<dbReference type="AlphaFoldDB" id="A0AAV1CH86"/>
<dbReference type="Proteomes" id="UP001161247">
    <property type="component" value="Chromosome 2"/>
</dbReference>
<evidence type="ECO:0000256" key="2">
    <source>
        <dbReference type="SAM" id="MobiDB-lite"/>
    </source>
</evidence>
<feature type="region of interest" description="Disordered" evidence="2">
    <location>
        <begin position="190"/>
        <end position="274"/>
    </location>
</feature>
<gene>
    <name evidence="3" type="ORF">OLC1_LOCUS5819</name>
</gene>
<proteinExistence type="predicted"/>
<keyword evidence="4" id="KW-1185">Reference proteome</keyword>
<sequence>MEDAGGELYVFCSKGRPVGGPKHDDISDLELNKVHIFVLNNTDDEEIEEHIRNHKLKLEAECSANIDQHHEREFLAWFRQQLGKDWCVVQKANPCSSYEVLEFEQGPGDEIIQKEEPGFVLCVDLGEIPQLDRDVPSFDSIDATIVNAATAETCIENDYDDEFIDDEDCDVDCGDETLATDIVKNVGLRTDDDDYVDDDGPGKGRKPLVKKRRIESLGLRDSISSQGQKSAQGMSTSTTEHNVSTKSSPFHLRDENDEETHLAGDSDIPLTPMSACSAKSSTFVKRGQTKNLSGRENDDDAPHKVKLDDCYKRVVGPNSQSFMNESSVVARKFWKHNVTKWSQLEKDDREAMCQRVMAMRKRNTENRAKSKEPNFTGTLSLARKGFRIKKTPIDLFEYSRTSRKTGTMPGETSKSLWDLEGAGYEPKEICIAAVGKLPGSAGRALTKSYYLEEARHEKERADVAEKETKETYAKLEKMAVEQETLKKTLVAENEVLKESLAVLLERVNRMEAQNNA</sequence>
<evidence type="ECO:0000313" key="3">
    <source>
        <dbReference type="EMBL" id="CAI9094716.1"/>
    </source>
</evidence>
<evidence type="ECO:0000256" key="1">
    <source>
        <dbReference type="SAM" id="Coils"/>
    </source>
</evidence>
<evidence type="ECO:0000313" key="4">
    <source>
        <dbReference type="Proteomes" id="UP001161247"/>
    </source>
</evidence>
<feature type="compositionally biased region" description="Basic and acidic residues" evidence="2">
    <location>
        <begin position="251"/>
        <end position="264"/>
    </location>
</feature>
<organism evidence="3 4">
    <name type="scientific">Oldenlandia corymbosa var. corymbosa</name>
    <dbReference type="NCBI Taxonomy" id="529605"/>
    <lineage>
        <taxon>Eukaryota</taxon>
        <taxon>Viridiplantae</taxon>
        <taxon>Streptophyta</taxon>
        <taxon>Embryophyta</taxon>
        <taxon>Tracheophyta</taxon>
        <taxon>Spermatophyta</taxon>
        <taxon>Magnoliopsida</taxon>
        <taxon>eudicotyledons</taxon>
        <taxon>Gunneridae</taxon>
        <taxon>Pentapetalae</taxon>
        <taxon>asterids</taxon>
        <taxon>lamiids</taxon>
        <taxon>Gentianales</taxon>
        <taxon>Rubiaceae</taxon>
        <taxon>Rubioideae</taxon>
        <taxon>Spermacoceae</taxon>
        <taxon>Hedyotis-Oldenlandia complex</taxon>
        <taxon>Oldenlandia</taxon>
    </lineage>
</organism>
<feature type="compositionally biased region" description="Polar residues" evidence="2">
    <location>
        <begin position="222"/>
        <end position="248"/>
    </location>
</feature>